<evidence type="ECO:0000313" key="4">
    <source>
        <dbReference type="Proteomes" id="UP000835052"/>
    </source>
</evidence>
<evidence type="ECO:0000313" key="3">
    <source>
        <dbReference type="EMBL" id="CAD6186059.1"/>
    </source>
</evidence>
<keyword evidence="4" id="KW-1185">Reference proteome</keyword>
<feature type="compositionally biased region" description="Basic and acidic residues" evidence="1">
    <location>
        <begin position="173"/>
        <end position="183"/>
    </location>
</feature>
<feature type="transmembrane region" description="Helical" evidence="2">
    <location>
        <begin position="27"/>
        <end position="47"/>
    </location>
</feature>
<feature type="compositionally biased region" description="Polar residues" evidence="1">
    <location>
        <begin position="59"/>
        <end position="69"/>
    </location>
</feature>
<feature type="region of interest" description="Disordered" evidence="1">
    <location>
        <begin position="51"/>
        <end position="223"/>
    </location>
</feature>
<evidence type="ECO:0000256" key="1">
    <source>
        <dbReference type="SAM" id="MobiDB-lite"/>
    </source>
</evidence>
<keyword evidence="2" id="KW-0472">Membrane</keyword>
<organism evidence="3 4">
    <name type="scientific">Caenorhabditis auriculariae</name>
    <dbReference type="NCBI Taxonomy" id="2777116"/>
    <lineage>
        <taxon>Eukaryota</taxon>
        <taxon>Metazoa</taxon>
        <taxon>Ecdysozoa</taxon>
        <taxon>Nematoda</taxon>
        <taxon>Chromadorea</taxon>
        <taxon>Rhabditida</taxon>
        <taxon>Rhabditina</taxon>
        <taxon>Rhabditomorpha</taxon>
        <taxon>Rhabditoidea</taxon>
        <taxon>Rhabditidae</taxon>
        <taxon>Peloderinae</taxon>
        <taxon>Caenorhabditis</taxon>
    </lineage>
</organism>
<accession>A0A8S1GS09</accession>
<sequence>MDVSFQKLIVIFGSSHLSGMFLLSETIKIYIFVLISYLAIGASLFQCKAKKKSKKHRTATPTNNKSSMKTIPPKKPMQNPMSPGAVVAAKDPPPEKLDKPEAKEEKTKGSKMEEDKDNKEDEKTNNEKDKKEDEANPDEEKKTENNTMEQQSARKPFPNFVMPTQSVKKKREAKLEKEKKDLIAKGFYQPKSDEDDTLEKIKSLNEEVSDKDKRAKSKREAKK</sequence>
<comment type="caution">
    <text evidence="3">The sequence shown here is derived from an EMBL/GenBank/DDBJ whole genome shotgun (WGS) entry which is preliminary data.</text>
</comment>
<name>A0A8S1GS09_9PELO</name>
<dbReference type="OrthoDB" id="5877342at2759"/>
<feature type="compositionally biased region" description="Basic and acidic residues" evidence="1">
    <location>
        <begin position="198"/>
        <end position="213"/>
    </location>
</feature>
<dbReference type="AlphaFoldDB" id="A0A8S1GS09"/>
<keyword evidence="2" id="KW-1133">Transmembrane helix</keyword>
<proteinExistence type="predicted"/>
<feature type="compositionally biased region" description="Basic and acidic residues" evidence="1">
    <location>
        <begin position="92"/>
        <end position="144"/>
    </location>
</feature>
<keyword evidence="2" id="KW-0812">Transmembrane</keyword>
<reference evidence="3" key="1">
    <citation type="submission" date="2020-10" db="EMBL/GenBank/DDBJ databases">
        <authorList>
            <person name="Kikuchi T."/>
        </authorList>
    </citation>
    <scope>NUCLEOTIDE SEQUENCE</scope>
    <source>
        <strain evidence="3">NKZ352</strain>
    </source>
</reference>
<dbReference type="EMBL" id="CAJGYM010000003">
    <property type="protein sequence ID" value="CAD6186059.1"/>
    <property type="molecule type" value="Genomic_DNA"/>
</dbReference>
<gene>
    <name evidence="3" type="ORF">CAUJ_LOCUS1978</name>
</gene>
<protein>
    <submittedName>
        <fullName evidence="3">Uncharacterized protein</fullName>
    </submittedName>
</protein>
<evidence type="ECO:0000256" key="2">
    <source>
        <dbReference type="SAM" id="Phobius"/>
    </source>
</evidence>
<dbReference type="Proteomes" id="UP000835052">
    <property type="component" value="Unassembled WGS sequence"/>
</dbReference>
<feature type="compositionally biased region" description="Basic residues" evidence="1">
    <location>
        <begin position="214"/>
        <end position="223"/>
    </location>
</feature>